<organism evidence="2 3">
    <name type="scientific">Aneurinibacillus thermoaerophilus</name>
    <dbReference type="NCBI Taxonomy" id="143495"/>
    <lineage>
        <taxon>Bacteria</taxon>
        <taxon>Bacillati</taxon>
        <taxon>Bacillota</taxon>
        <taxon>Bacilli</taxon>
        <taxon>Bacillales</taxon>
        <taxon>Paenibacillaceae</taxon>
        <taxon>Aneurinibacillus group</taxon>
        <taxon>Aneurinibacillus</taxon>
    </lineage>
</organism>
<dbReference type="Proteomes" id="UP000826616">
    <property type="component" value="Chromosome"/>
</dbReference>
<evidence type="ECO:0000313" key="1">
    <source>
        <dbReference type="EMBL" id="QYY44173.1"/>
    </source>
</evidence>
<dbReference type="Proteomes" id="UP000198956">
    <property type="component" value="Unassembled WGS sequence"/>
</dbReference>
<proteinExistence type="predicted"/>
<evidence type="ECO:0000313" key="3">
    <source>
        <dbReference type="Proteomes" id="UP000198956"/>
    </source>
</evidence>
<gene>
    <name evidence="1" type="ORF">K3F53_08345</name>
    <name evidence="2" type="ORF">SAMN04489735_100382</name>
</gene>
<dbReference type="AlphaFoldDB" id="A0A1G7X9D2"/>
<keyword evidence="4" id="KW-1185">Reference proteome</keyword>
<sequence length="72" mass="8655">MLKKLRRMFSSTAKPEEGWVVVFLDRNDFRLRAMQRRLEEKGIRTFVEKRAAIYVHESELEEAKQTVAEWVN</sequence>
<evidence type="ECO:0000313" key="4">
    <source>
        <dbReference type="Proteomes" id="UP000826616"/>
    </source>
</evidence>
<protein>
    <submittedName>
        <fullName evidence="1">Cytochrome P450</fullName>
    </submittedName>
</protein>
<dbReference type="GeneID" id="97141377"/>
<dbReference type="OrthoDB" id="2679786at2"/>
<dbReference type="EMBL" id="FNDE01000003">
    <property type="protein sequence ID" value="SDG80788.1"/>
    <property type="molecule type" value="Genomic_DNA"/>
</dbReference>
<reference evidence="1 4" key="2">
    <citation type="submission" date="2021-08" db="EMBL/GenBank/DDBJ databases">
        <title>Complete genome sequence of the strain Aneurinibacillus thermoaerophilus CCM 8960.</title>
        <authorList>
            <person name="Musilova J."/>
            <person name="Kourilova X."/>
            <person name="Pernicova I."/>
            <person name="Bezdicek M."/>
            <person name="Lengerova M."/>
            <person name="Obruca S."/>
            <person name="Sedlar K."/>
        </authorList>
    </citation>
    <scope>NUCLEOTIDE SEQUENCE [LARGE SCALE GENOMIC DNA]</scope>
    <source>
        <strain evidence="1 4">CCM 8960</strain>
    </source>
</reference>
<evidence type="ECO:0000313" key="2">
    <source>
        <dbReference type="EMBL" id="SDG80788.1"/>
    </source>
</evidence>
<dbReference type="EMBL" id="CP080764">
    <property type="protein sequence ID" value="QYY44173.1"/>
    <property type="molecule type" value="Genomic_DNA"/>
</dbReference>
<dbReference type="RefSeq" id="WP_057898998.1">
    <property type="nucleotide sequence ID" value="NZ_CP080764.1"/>
</dbReference>
<reference evidence="2 3" key="1">
    <citation type="submission" date="2016-10" db="EMBL/GenBank/DDBJ databases">
        <authorList>
            <person name="de Groot N.N."/>
        </authorList>
    </citation>
    <scope>NUCLEOTIDE SEQUENCE [LARGE SCALE GENOMIC DNA]</scope>
    <source>
        <strain evidence="2 3">L 420-91</strain>
    </source>
</reference>
<name>A0A1G7X9D2_ANETH</name>
<accession>A0A1G7X9D2</accession>